<feature type="region of interest" description="Disordered" evidence="1">
    <location>
        <begin position="667"/>
        <end position="696"/>
    </location>
</feature>
<dbReference type="EMBL" id="CP000500">
    <property type="protein sequence ID" value="ABN67585.2"/>
    <property type="molecule type" value="Genomic_DNA"/>
</dbReference>
<dbReference type="OrthoDB" id="4022079at2759"/>
<dbReference type="HOGENOM" id="CLU_395929_0_0_1"/>
<reference evidence="2 3" key="1">
    <citation type="journal article" date="2007" name="Nat. Biotechnol.">
        <title>Genome sequence of the lignocellulose-bioconverting and xylose-fermenting yeast Pichia stipitis.</title>
        <authorList>
            <person name="Jeffries T.W."/>
            <person name="Grigoriev I.V."/>
            <person name="Grimwood J."/>
            <person name="Laplaza J.M."/>
            <person name="Aerts A."/>
            <person name="Salamov A."/>
            <person name="Schmutz J."/>
            <person name="Lindquist E."/>
            <person name="Dehal P."/>
            <person name="Shapiro H."/>
            <person name="Jin Y.S."/>
            <person name="Passoth V."/>
            <person name="Richardson P.M."/>
        </authorList>
    </citation>
    <scope>NUCLEOTIDE SEQUENCE [LARGE SCALE GENOMIC DNA]</scope>
    <source>
        <strain evidence="3">ATCC 58785 / CBS 6054 / NBRC 10063 / NRRL Y-11545</strain>
    </source>
</reference>
<evidence type="ECO:0000256" key="1">
    <source>
        <dbReference type="SAM" id="MobiDB-lite"/>
    </source>
</evidence>
<dbReference type="GeneID" id="4840249"/>
<feature type="compositionally biased region" description="Polar residues" evidence="1">
    <location>
        <begin position="7"/>
        <end position="18"/>
    </location>
</feature>
<feature type="region of interest" description="Disordered" evidence="1">
    <location>
        <begin position="1"/>
        <end position="31"/>
    </location>
</feature>
<evidence type="ECO:0000313" key="3">
    <source>
        <dbReference type="Proteomes" id="UP000002258"/>
    </source>
</evidence>
<feature type="compositionally biased region" description="Low complexity" evidence="1">
    <location>
        <begin position="19"/>
        <end position="31"/>
    </location>
</feature>
<dbReference type="RefSeq" id="XP_001385614.2">
    <property type="nucleotide sequence ID" value="XM_001385577.1"/>
</dbReference>
<evidence type="ECO:0000313" key="2">
    <source>
        <dbReference type="EMBL" id="ABN67585.2"/>
    </source>
</evidence>
<dbReference type="STRING" id="322104.A3LY73"/>
<dbReference type="AlphaFoldDB" id="A3LY73"/>
<dbReference type="KEGG" id="pic:PICST_33072"/>
<organism evidence="2 3">
    <name type="scientific">Scheffersomyces stipitis (strain ATCC 58785 / CBS 6054 / NBRC 10063 / NRRL Y-11545)</name>
    <name type="common">Yeast</name>
    <name type="synonym">Pichia stipitis</name>
    <dbReference type="NCBI Taxonomy" id="322104"/>
    <lineage>
        <taxon>Eukaryota</taxon>
        <taxon>Fungi</taxon>
        <taxon>Dikarya</taxon>
        <taxon>Ascomycota</taxon>
        <taxon>Saccharomycotina</taxon>
        <taxon>Pichiomycetes</taxon>
        <taxon>Debaryomycetaceae</taxon>
        <taxon>Scheffersomyces</taxon>
    </lineage>
</organism>
<gene>
    <name evidence="2" type="ORF">PICST_33072</name>
</gene>
<proteinExistence type="predicted"/>
<sequence>MSAHQGEPNTSESRINLWNSAPNSVSTSSSQPQTQHSLFAAISTSVSRSSYPVAISNVHTQLKQIGPIETLPVDRINSRLGQLAEMYQILVELVKNDPGSYFSEIKKQDATTCFDAITPLIKLTLLASNMNLAILPTYLQILAKLLWFHLIYAAPGIIVSMKGSYNSFAAICSKFSPKQRSPPGFVYWLATSRNTCEEFQPDQITTEALLLAVNEMFAKARESADVLDALLDKQSLSEQEDATLSNSCINTVESLGHGGVSELLAMYISLVPNFLVKLNSKITSTATSSINKKCYSKIVSLVTTNIFPLYPSIFESNSAVFSKFVVNKHLFKFLPSTEGYLVNSHELIIELLDHGVNISYLEENDISSYLLLSLMNLENLKHKKQILFSSFNHLSPKTSLATSILYLNFLCSINLASYFEELTFPEVVYSQFESFALPPLPKSNYLVEEFRNTDEFELDFSLFKPMENFNHLVACLCSCLNIISFIIEDEIRSIEYANKTSSLPSNEKMVFKFVEFLFCSLLISLSLIHNFDLKGCNEIVKQQVVDILDTLLNVKLDCLESSMVWVSLINFANDVCYADLTFVSVFQGLFKDLSEKNTEISEHPLVRSGLEFFSTTFICPENSTDSSNEGSDATIELSLQELNIMCGLSVYSNFDKTEKNSSIVGLNEQQKRSTGSTYSTNNSRQQSVHVDQYGMT</sequence>
<dbReference type="InParanoid" id="A3LY73"/>
<dbReference type="eggNOG" id="ENOG502RQ2Q">
    <property type="taxonomic scope" value="Eukaryota"/>
</dbReference>
<dbReference type="Proteomes" id="UP000002258">
    <property type="component" value="Chromosome 6"/>
</dbReference>
<protein>
    <submittedName>
        <fullName evidence="2">Uncharacterized protein</fullName>
    </submittedName>
</protein>
<keyword evidence="3" id="KW-1185">Reference proteome</keyword>
<dbReference type="OMA" id="HEWHAIS"/>
<name>A3LY73_PICST</name>
<accession>A3LY73</accession>